<proteinExistence type="predicted"/>
<protein>
    <submittedName>
        <fullName evidence="3">Uncharacterized protein</fullName>
    </submittedName>
</protein>
<sequence>MTLFANENEYQFIKQAPDGKFYLEEDTVVELANYIKQLQDLNENYKKQIENLKAQISNLEKQILNLEQQVAILNDEKKKLEAMLKAEQIKTWTVVAVVALGATVLLFIK</sequence>
<accession>A0ABN4UW30</accession>
<gene>
    <name evidence="3" type="ORF">BW47_07645</name>
</gene>
<name>A0ABN4UW30_9BACT</name>
<keyword evidence="2" id="KW-1133">Transmembrane helix</keyword>
<feature type="transmembrane region" description="Helical" evidence="2">
    <location>
        <begin position="89"/>
        <end position="108"/>
    </location>
</feature>
<dbReference type="SUPFAM" id="SSF46579">
    <property type="entry name" value="Prefoldin"/>
    <property type="match status" value="1"/>
</dbReference>
<feature type="coiled-coil region" evidence="1">
    <location>
        <begin position="24"/>
        <end position="90"/>
    </location>
</feature>
<dbReference type="Proteomes" id="UP000185490">
    <property type="component" value="Chromosome"/>
</dbReference>
<keyword evidence="4" id="KW-1185">Reference proteome</keyword>
<evidence type="ECO:0000313" key="3">
    <source>
        <dbReference type="EMBL" id="APT74368.1"/>
    </source>
</evidence>
<organism evidence="3 4">
    <name type="scientific">Thermosipho melanesiensis</name>
    <dbReference type="NCBI Taxonomy" id="46541"/>
    <lineage>
        <taxon>Bacteria</taxon>
        <taxon>Thermotogati</taxon>
        <taxon>Thermotogota</taxon>
        <taxon>Thermotogae</taxon>
        <taxon>Thermotogales</taxon>
        <taxon>Fervidobacteriaceae</taxon>
        <taxon>Thermosipho</taxon>
    </lineage>
</organism>
<keyword evidence="1" id="KW-0175">Coiled coil</keyword>
<keyword evidence="2" id="KW-0472">Membrane</keyword>
<evidence type="ECO:0000256" key="2">
    <source>
        <dbReference type="SAM" id="Phobius"/>
    </source>
</evidence>
<keyword evidence="2" id="KW-0812">Transmembrane</keyword>
<evidence type="ECO:0000313" key="4">
    <source>
        <dbReference type="Proteomes" id="UP000185490"/>
    </source>
</evidence>
<reference evidence="3 4" key="1">
    <citation type="submission" date="2014-02" db="EMBL/GenBank/DDBJ databases">
        <title>Diversity of Thermotogales isolates from hydrothermal vents.</title>
        <authorList>
            <person name="Haverkamp T.H.A."/>
            <person name="Lossouarn J."/>
            <person name="Geslin C."/>
            <person name="Nesbo C.L."/>
        </authorList>
    </citation>
    <scope>NUCLEOTIDE SEQUENCE [LARGE SCALE GENOMIC DNA]</scope>
    <source>
        <strain evidence="3 4">431</strain>
    </source>
</reference>
<dbReference type="RefSeq" id="WP_012057648.1">
    <property type="nucleotide sequence ID" value="NZ_CP007389.1"/>
</dbReference>
<evidence type="ECO:0000256" key="1">
    <source>
        <dbReference type="SAM" id="Coils"/>
    </source>
</evidence>
<dbReference type="EMBL" id="CP007389">
    <property type="protein sequence ID" value="APT74368.1"/>
    <property type="molecule type" value="Genomic_DNA"/>
</dbReference>